<reference evidence="3" key="1">
    <citation type="journal article" date="2019" name="Plant Biotechnol. J.">
        <title>Genome sequencing of the Australian wild diploid species Gossypium australe highlights disease resistance and delayed gland morphogenesis.</title>
        <authorList>
            <person name="Cai Y."/>
            <person name="Cai X."/>
            <person name="Wang Q."/>
            <person name="Wang P."/>
            <person name="Zhang Y."/>
            <person name="Cai C."/>
            <person name="Xu Y."/>
            <person name="Wang K."/>
            <person name="Zhou Z."/>
            <person name="Wang C."/>
            <person name="Geng S."/>
            <person name="Li B."/>
            <person name="Dong Q."/>
            <person name="Hou Y."/>
            <person name="Wang H."/>
            <person name="Ai P."/>
            <person name="Liu Z."/>
            <person name="Yi F."/>
            <person name="Sun M."/>
            <person name="An G."/>
            <person name="Cheng J."/>
            <person name="Zhang Y."/>
            <person name="Shi Q."/>
            <person name="Xie Y."/>
            <person name="Shi X."/>
            <person name="Chang Y."/>
            <person name="Huang F."/>
            <person name="Chen Y."/>
            <person name="Hong S."/>
            <person name="Mi L."/>
            <person name="Sun Q."/>
            <person name="Zhang L."/>
            <person name="Zhou B."/>
            <person name="Peng R."/>
            <person name="Zhang X."/>
            <person name="Liu F."/>
        </authorList>
    </citation>
    <scope>NUCLEOTIDE SEQUENCE [LARGE SCALE GENOMIC DNA]</scope>
    <source>
        <strain evidence="3">cv. PA1801</strain>
    </source>
</reference>
<keyword evidence="3" id="KW-1185">Reference proteome</keyword>
<dbReference type="InterPro" id="IPR001584">
    <property type="entry name" value="Integrase_cat-core"/>
</dbReference>
<dbReference type="GO" id="GO:0015074">
    <property type="term" value="P:DNA integration"/>
    <property type="evidence" value="ECO:0007669"/>
    <property type="project" value="InterPro"/>
</dbReference>
<evidence type="ECO:0000259" key="1">
    <source>
        <dbReference type="PROSITE" id="PS50994"/>
    </source>
</evidence>
<dbReference type="Proteomes" id="UP000325315">
    <property type="component" value="Unassembled WGS sequence"/>
</dbReference>
<organism evidence="2 3">
    <name type="scientific">Gossypium australe</name>
    <dbReference type="NCBI Taxonomy" id="47621"/>
    <lineage>
        <taxon>Eukaryota</taxon>
        <taxon>Viridiplantae</taxon>
        <taxon>Streptophyta</taxon>
        <taxon>Embryophyta</taxon>
        <taxon>Tracheophyta</taxon>
        <taxon>Spermatophyta</taxon>
        <taxon>Magnoliopsida</taxon>
        <taxon>eudicotyledons</taxon>
        <taxon>Gunneridae</taxon>
        <taxon>Pentapetalae</taxon>
        <taxon>rosids</taxon>
        <taxon>malvids</taxon>
        <taxon>Malvales</taxon>
        <taxon>Malvaceae</taxon>
        <taxon>Malvoideae</taxon>
        <taxon>Gossypium</taxon>
    </lineage>
</organism>
<dbReference type="GO" id="GO:0003676">
    <property type="term" value="F:nucleic acid binding"/>
    <property type="evidence" value="ECO:0007669"/>
    <property type="project" value="InterPro"/>
</dbReference>
<dbReference type="PANTHER" id="PTHR45835">
    <property type="entry name" value="YALI0A06105P"/>
    <property type="match status" value="1"/>
</dbReference>
<dbReference type="AlphaFoldDB" id="A0A5B6WUE0"/>
<dbReference type="PANTHER" id="PTHR45835:SF99">
    <property type="entry name" value="CHROMO DOMAIN-CONTAINING PROTEIN-RELATED"/>
    <property type="match status" value="1"/>
</dbReference>
<protein>
    <submittedName>
        <fullName evidence="2">DNA/RNA polymerases superfamily protein</fullName>
    </submittedName>
</protein>
<dbReference type="Gene3D" id="3.30.420.10">
    <property type="entry name" value="Ribonuclease H-like superfamily/Ribonuclease H"/>
    <property type="match status" value="1"/>
</dbReference>
<gene>
    <name evidence="2" type="ORF">EPI10_006536</name>
</gene>
<dbReference type="SUPFAM" id="SSF53098">
    <property type="entry name" value="Ribonuclease H-like"/>
    <property type="match status" value="1"/>
</dbReference>
<dbReference type="OrthoDB" id="1909122at2759"/>
<dbReference type="InterPro" id="IPR012337">
    <property type="entry name" value="RNaseH-like_sf"/>
</dbReference>
<dbReference type="EMBL" id="SMMG02000002">
    <property type="protein sequence ID" value="KAA3484452.1"/>
    <property type="molecule type" value="Genomic_DNA"/>
</dbReference>
<proteinExistence type="predicted"/>
<evidence type="ECO:0000313" key="3">
    <source>
        <dbReference type="Proteomes" id="UP000325315"/>
    </source>
</evidence>
<dbReference type="PROSITE" id="PS50994">
    <property type="entry name" value="INTEGRASE"/>
    <property type="match status" value="1"/>
</dbReference>
<dbReference type="InterPro" id="IPR036397">
    <property type="entry name" value="RNaseH_sf"/>
</dbReference>
<accession>A0A5B6WUE0</accession>
<evidence type="ECO:0000313" key="2">
    <source>
        <dbReference type="EMBL" id="KAA3484452.1"/>
    </source>
</evidence>
<sequence length="242" mass="28837">MKCEISEFVSKCLVCQQVKDEHQKKKDFVWVIVDILTQSTHFIPVKTDYSLEKLAKLYIFEIVRLHGVPLSIISDRDPTFTSRFWNKLHEALCIKLNFNANFHPQIDGQSERSELNKRKLTRIELIRKTKDKVHIIRDYLKATSDRQKSYTDLKEKILNFKLVISIILEENSPFWPKWKTQSKVHWSVRGSVAYRLALPLELEKINNFFHVLMLQRYKYVPSHLDIMYNEEPMKILAWEVKS</sequence>
<comment type="caution">
    <text evidence="2">The sequence shown here is derived from an EMBL/GenBank/DDBJ whole genome shotgun (WGS) entry which is preliminary data.</text>
</comment>
<feature type="domain" description="Integrase catalytic" evidence="1">
    <location>
        <begin position="1"/>
        <end position="112"/>
    </location>
</feature>
<name>A0A5B6WUE0_9ROSI</name>